<feature type="transmembrane region" description="Helical" evidence="1">
    <location>
        <begin position="62"/>
        <end position="92"/>
    </location>
</feature>
<feature type="transmembrane region" description="Helical" evidence="1">
    <location>
        <begin position="129"/>
        <end position="148"/>
    </location>
</feature>
<dbReference type="EMBL" id="BAAAQY010000001">
    <property type="protein sequence ID" value="GAA2224112.1"/>
    <property type="molecule type" value="Genomic_DNA"/>
</dbReference>
<organism evidence="2 3">
    <name type="scientific">Herbiconiux moechotypicola</name>
    <dbReference type="NCBI Taxonomy" id="637393"/>
    <lineage>
        <taxon>Bacteria</taxon>
        <taxon>Bacillati</taxon>
        <taxon>Actinomycetota</taxon>
        <taxon>Actinomycetes</taxon>
        <taxon>Micrococcales</taxon>
        <taxon>Microbacteriaceae</taxon>
        <taxon>Herbiconiux</taxon>
    </lineage>
</organism>
<accession>A0ABP5Q3Q0</accession>
<evidence type="ECO:0000313" key="2">
    <source>
        <dbReference type="EMBL" id="GAA2224112.1"/>
    </source>
</evidence>
<keyword evidence="1" id="KW-0472">Membrane</keyword>
<protein>
    <submittedName>
        <fullName evidence="2">Uncharacterized protein</fullName>
    </submittedName>
</protein>
<keyword evidence="1" id="KW-0812">Transmembrane</keyword>
<dbReference type="RefSeq" id="WP_259477635.1">
    <property type="nucleotide sequence ID" value="NZ_BAAAQY010000001.1"/>
</dbReference>
<keyword evidence="3" id="KW-1185">Reference proteome</keyword>
<gene>
    <name evidence="2" type="ORF">GCM10009851_04300</name>
</gene>
<proteinExistence type="predicted"/>
<feature type="transmembrane region" description="Helical" evidence="1">
    <location>
        <begin position="20"/>
        <end position="42"/>
    </location>
</feature>
<feature type="transmembrane region" description="Helical" evidence="1">
    <location>
        <begin position="99"/>
        <end position="117"/>
    </location>
</feature>
<comment type="caution">
    <text evidence="2">The sequence shown here is derived from an EMBL/GenBank/DDBJ whole genome shotgun (WGS) entry which is preliminary data.</text>
</comment>
<evidence type="ECO:0000313" key="3">
    <source>
        <dbReference type="Proteomes" id="UP001500929"/>
    </source>
</evidence>
<evidence type="ECO:0000256" key="1">
    <source>
        <dbReference type="SAM" id="Phobius"/>
    </source>
</evidence>
<sequence length="159" mass="15940">MTSGRERRAARPRPPLTTALLALPAGGLATALLAIAFAIVVYGSDAVLDPASEGGTGSAGLVLYAAFWAMVLGSLIGVGLGMAVAIVAVVSWGLRAPRWVVASACGVVVTVLAFVLVPESLTHAQSFTLAALGSAHGIAGAILLAWAGEARAGARLRQL</sequence>
<reference evidence="3" key="1">
    <citation type="journal article" date="2019" name="Int. J. Syst. Evol. Microbiol.">
        <title>The Global Catalogue of Microorganisms (GCM) 10K type strain sequencing project: providing services to taxonomists for standard genome sequencing and annotation.</title>
        <authorList>
            <consortium name="The Broad Institute Genomics Platform"/>
            <consortium name="The Broad Institute Genome Sequencing Center for Infectious Disease"/>
            <person name="Wu L."/>
            <person name="Ma J."/>
        </authorList>
    </citation>
    <scope>NUCLEOTIDE SEQUENCE [LARGE SCALE GENOMIC DNA]</scope>
    <source>
        <strain evidence="3">JCM 16117</strain>
    </source>
</reference>
<keyword evidence="1" id="KW-1133">Transmembrane helix</keyword>
<name>A0ABP5Q3Q0_9MICO</name>
<dbReference type="Proteomes" id="UP001500929">
    <property type="component" value="Unassembled WGS sequence"/>
</dbReference>